<dbReference type="AlphaFoldDB" id="A0A366HLP4"/>
<comment type="caution">
    <text evidence="2">The sequence shown here is derived from an EMBL/GenBank/DDBJ whole genome shotgun (WGS) entry which is preliminary data.</text>
</comment>
<gene>
    <name evidence="2" type="ORF">DES53_105258</name>
</gene>
<keyword evidence="1" id="KW-0472">Membrane</keyword>
<sequence length="193" mass="20980">MFTCGWCNKHYRNWVSQCESCGGPMPPPPGMDIGPEPPAAPRKLPSGFAMRMRVTGNITTIIGLIFSGVACLMTLAMIGAKNWAALIGGSMLLGGLLMVKAGLGSANRILDAFKNGRPVRGKVASVREDPNTTVNGRHPWDIVYTFESGGHQYEGKMQTYETATANRYQGWPPVWVLVVDGDPERNTLYPPVK</sequence>
<name>A0A366HLP4_9BACT</name>
<dbReference type="Proteomes" id="UP000253426">
    <property type="component" value="Unassembled WGS sequence"/>
</dbReference>
<keyword evidence="1" id="KW-1133">Transmembrane helix</keyword>
<feature type="transmembrane region" description="Helical" evidence="1">
    <location>
        <begin position="84"/>
        <end position="103"/>
    </location>
</feature>
<accession>A0A366HLP4</accession>
<organism evidence="2 3">
    <name type="scientific">Roseimicrobium gellanilyticum</name>
    <dbReference type="NCBI Taxonomy" id="748857"/>
    <lineage>
        <taxon>Bacteria</taxon>
        <taxon>Pseudomonadati</taxon>
        <taxon>Verrucomicrobiota</taxon>
        <taxon>Verrucomicrobiia</taxon>
        <taxon>Verrucomicrobiales</taxon>
        <taxon>Verrucomicrobiaceae</taxon>
        <taxon>Roseimicrobium</taxon>
    </lineage>
</organism>
<proteinExistence type="predicted"/>
<keyword evidence="3" id="KW-1185">Reference proteome</keyword>
<evidence type="ECO:0000256" key="1">
    <source>
        <dbReference type="SAM" id="Phobius"/>
    </source>
</evidence>
<keyword evidence="1" id="KW-0812">Transmembrane</keyword>
<dbReference type="EMBL" id="QNRR01000005">
    <property type="protein sequence ID" value="RBP43859.1"/>
    <property type="molecule type" value="Genomic_DNA"/>
</dbReference>
<reference evidence="2 3" key="1">
    <citation type="submission" date="2018-06" db="EMBL/GenBank/DDBJ databases">
        <title>Genomic Encyclopedia of Type Strains, Phase IV (KMG-IV): sequencing the most valuable type-strain genomes for metagenomic binning, comparative biology and taxonomic classification.</title>
        <authorList>
            <person name="Goeker M."/>
        </authorList>
    </citation>
    <scope>NUCLEOTIDE SEQUENCE [LARGE SCALE GENOMIC DNA]</scope>
    <source>
        <strain evidence="2 3">DSM 25532</strain>
    </source>
</reference>
<protein>
    <recommendedName>
        <fullName evidence="4">DUF3592 domain-containing protein</fullName>
    </recommendedName>
</protein>
<feature type="transmembrane region" description="Helical" evidence="1">
    <location>
        <begin position="58"/>
        <end position="78"/>
    </location>
</feature>
<evidence type="ECO:0008006" key="4">
    <source>
        <dbReference type="Google" id="ProtNLM"/>
    </source>
</evidence>
<evidence type="ECO:0000313" key="3">
    <source>
        <dbReference type="Proteomes" id="UP000253426"/>
    </source>
</evidence>
<evidence type="ECO:0000313" key="2">
    <source>
        <dbReference type="EMBL" id="RBP43859.1"/>
    </source>
</evidence>